<dbReference type="EMBL" id="CAXLJM020000141">
    <property type="protein sequence ID" value="CAL8140879.1"/>
    <property type="molecule type" value="Genomic_DNA"/>
</dbReference>
<keyword evidence="3" id="KW-1185">Reference proteome</keyword>
<evidence type="ECO:0000313" key="3">
    <source>
        <dbReference type="Proteomes" id="UP001642540"/>
    </source>
</evidence>
<organism evidence="2 3">
    <name type="scientific">Orchesella dallaii</name>
    <dbReference type="NCBI Taxonomy" id="48710"/>
    <lineage>
        <taxon>Eukaryota</taxon>
        <taxon>Metazoa</taxon>
        <taxon>Ecdysozoa</taxon>
        <taxon>Arthropoda</taxon>
        <taxon>Hexapoda</taxon>
        <taxon>Collembola</taxon>
        <taxon>Entomobryomorpha</taxon>
        <taxon>Entomobryoidea</taxon>
        <taxon>Orchesellidae</taxon>
        <taxon>Orchesellinae</taxon>
        <taxon>Orchesella</taxon>
    </lineage>
</organism>
<sequence length="165" mass="18603">MTFNEAVITEYRKLQIVLATVHSLAAIHLGGALAFSFLFFVVARDNAIKDEDDFKEHGHSECHVRIEFEKMWLGEMKLSKKGVRGEAENKSFRFLLLPCLLSECQGSEDSFSIFIEFHYIASWQSDADINTGKYAEDGVGKLNYISKALVVGSVWCQRPPPLPLT</sequence>
<keyword evidence="1" id="KW-0472">Membrane</keyword>
<keyword evidence="1" id="KW-1133">Transmembrane helix</keyword>
<feature type="transmembrane region" description="Helical" evidence="1">
    <location>
        <begin position="20"/>
        <end position="42"/>
    </location>
</feature>
<evidence type="ECO:0000313" key="2">
    <source>
        <dbReference type="EMBL" id="CAL8140879.1"/>
    </source>
</evidence>
<gene>
    <name evidence="2" type="ORF">ODALV1_LOCUS28468</name>
</gene>
<comment type="caution">
    <text evidence="2">The sequence shown here is derived from an EMBL/GenBank/DDBJ whole genome shotgun (WGS) entry which is preliminary data.</text>
</comment>
<proteinExistence type="predicted"/>
<evidence type="ECO:0000256" key="1">
    <source>
        <dbReference type="SAM" id="Phobius"/>
    </source>
</evidence>
<reference evidence="2 3" key="1">
    <citation type="submission" date="2024-08" db="EMBL/GenBank/DDBJ databases">
        <authorList>
            <person name="Cucini C."/>
            <person name="Frati F."/>
        </authorList>
    </citation>
    <scope>NUCLEOTIDE SEQUENCE [LARGE SCALE GENOMIC DNA]</scope>
</reference>
<protein>
    <submittedName>
        <fullName evidence="2">Uncharacterized protein</fullName>
    </submittedName>
</protein>
<dbReference type="Proteomes" id="UP001642540">
    <property type="component" value="Unassembled WGS sequence"/>
</dbReference>
<accession>A0ABP1S128</accession>
<name>A0ABP1S128_9HEXA</name>
<keyword evidence="1" id="KW-0812">Transmembrane</keyword>